<feature type="region of interest" description="Disordered" evidence="1">
    <location>
        <begin position="1"/>
        <end position="62"/>
    </location>
</feature>
<reference evidence="3" key="1">
    <citation type="submission" date="2025-08" db="UniProtKB">
        <authorList>
            <consortium name="Ensembl"/>
        </authorList>
    </citation>
    <scope>IDENTIFICATION</scope>
</reference>
<dbReference type="PANTHER" id="PTHR46599">
    <property type="entry name" value="PIGGYBAC TRANSPOSABLE ELEMENT-DERIVED PROTEIN 4"/>
    <property type="match status" value="1"/>
</dbReference>
<dbReference type="AlphaFoldDB" id="A0A8C9XEC4"/>
<dbReference type="Pfam" id="PF13843">
    <property type="entry name" value="DDE_Tnp_1_7"/>
    <property type="match status" value="1"/>
</dbReference>
<name>A0A8C9XEC4_SANLU</name>
<feature type="domain" description="PiggyBac transposable element-derived protein" evidence="2">
    <location>
        <begin position="160"/>
        <end position="340"/>
    </location>
</feature>
<dbReference type="Ensembl" id="ENSSLUT00000008961.1">
    <property type="protein sequence ID" value="ENSSLUP00000008679.1"/>
    <property type="gene ID" value="ENSSLUG00000004090.1"/>
</dbReference>
<dbReference type="GeneTree" id="ENSGT00940000163467"/>
<evidence type="ECO:0000256" key="1">
    <source>
        <dbReference type="SAM" id="MobiDB-lite"/>
    </source>
</evidence>
<accession>A0A8C9XEC4</accession>
<dbReference type="Proteomes" id="UP000694568">
    <property type="component" value="Unplaced"/>
</dbReference>
<organism evidence="3 4">
    <name type="scientific">Sander lucioperca</name>
    <name type="common">Pike-perch</name>
    <name type="synonym">Perca lucioperca</name>
    <dbReference type="NCBI Taxonomy" id="283035"/>
    <lineage>
        <taxon>Eukaryota</taxon>
        <taxon>Metazoa</taxon>
        <taxon>Chordata</taxon>
        <taxon>Craniata</taxon>
        <taxon>Vertebrata</taxon>
        <taxon>Euteleostomi</taxon>
        <taxon>Actinopterygii</taxon>
        <taxon>Neopterygii</taxon>
        <taxon>Teleostei</taxon>
        <taxon>Neoteleostei</taxon>
        <taxon>Acanthomorphata</taxon>
        <taxon>Eupercaria</taxon>
        <taxon>Perciformes</taxon>
        <taxon>Percoidei</taxon>
        <taxon>Percidae</taxon>
        <taxon>Luciopercinae</taxon>
        <taxon>Sander</taxon>
    </lineage>
</organism>
<evidence type="ECO:0000259" key="2">
    <source>
        <dbReference type="Pfam" id="PF13843"/>
    </source>
</evidence>
<feature type="compositionally biased region" description="Low complexity" evidence="1">
    <location>
        <begin position="15"/>
        <end position="33"/>
    </location>
</feature>
<dbReference type="PANTHER" id="PTHR46599:SF3">
    <property type="entry name" value="PIGGYBAC TRANSPOSABLE ELEMENT-DERIVED PROTEIN 4"/>
    <property type="match status" value="1"/>
</dbReference>
<sequence length="457" mass="52316">MFYSGDYKEQTTPLQSRLQGRGWSRSRSGSSRGQQRRSSESSTSRSPQPAAPTLSWNTETQPDISPVSKMFIPARKPGNQLSTSSIYTPLDIFKLFISDNVATTLCNNTNAKAAKKHCQWQKIFLDKPHCPSIFQIFRTDFLFCTGETYKYPGLLVHTIFRQPFPHSVLIRDRYQVISWNIHMTDPDEDVHNDRKKGTPAYDRLFRLLDYIRQSCKAFYHPRQNLSVDESMKVNMAKLTKWGFKLFVLADSSIGYTLDFVVYTGKSVFASGVGLAYDSVMSLIDKKHLSSGYNVYVDNFYTSPKLFKDLYSMNFGACGTYRDNRRGCPRTTTNWMDTREVSVCSTIHPTFSGNTVQRRVKLRMEAGPPNPLHARPLSQNTTGIWKVLIVLINSFSTIQTFVQRSSNKTSKRASYGRRPCVNCRQTRQVKQAITWKCKAFDVALCVIADRNCFEAWHQ</sequence>
<reference evidence="3" key="2">
    <citation type="submission" date="2025-09" db="UniProtKB">
        <authorList>
            <consortium name="Ensembl"/>
        </authorList>
    </citation>
    <scope>IDENTIFICATION</scope>
</reference>
<protein>
    <recommendedName>
        <fullName evidence="2">PiggyBac transposable element-derived protein domain-containing protein</fullName>
    </recommendedName>
</protein>
<evidence type="ECO:0000313" key="3">
    <source>
        <dbReference type="Ensembl" id="ENSSLUP00000008679.1"/>
    </source>
</evidence>
<keyword evidence="4" id="KW-1185">Reference proteome</keyword>
<dbReference type="InterPro" id="IPR029526">
    <property type="entry name" value="PGBD"/>
</dbReference>
<proteinExistence type="predicted"/>
<evidence type="ECO:0000313" key="4">
    <source>
        <dbReference type="Proteomes" id="UP000694568"/>
    </source>
</evidence>